<protein>
    <recommendedName>
        <fullName evidence="2">ribonuclease H</fullName>
        <ecNumber evidence="2">3.1.26.4</ecNumber>
    </recommendedName>
</protein>
<organism evidence="11 12">
    <name type="scientific">Cirrhinus mrigala</name>
    <name type="common">Mrigala</name>
    <dbReference type="NCBI Taxonomy" id="683832"/>
    <lineage>
        <taxon>Eukaryota</taxon>
        <taxon>Metazoa</taxon>
        <taxon>Chordata</taxon>
        <taxon>Craniata</taxon>
        <taxon>Vertebrata</taxon>
        <taxon>Euteleostomi</taxon>
        <taxon>Actinopterygii</taxon>
        <taxon>Neopterygii</taxon>
        <taxon>Teleostei</taxon>
        <taxon>Ostariophysi</taxon>
        <taxon>Cypriniformes</taxon>
        <taxon>Cyprinidae</taxon>
        <taxon>Labeoninae</taxon>
        <taxon>Labeonini</taxon>
        <taxon>Cirrhinus</taxon>
    </lineage>
</organism>
<dbReference type="Gene3D" id="3.10.10.10">
    <property type="entry name" value="HIV Type 1 Reverse Transcriptase, subunit A, domain 1"/>
    <property type="match status" value="1"/>
</dbReference>
<evidence type="ECO:0000259" key="10">
    <source>
        <dbReference type="PROSITE" id="PS50878"/>
    </source>
</evidence>
<dbReference type="AlphaFoldDB" id="A0ABD0MGE0"/>
<dbReference type="PANTHER" id="PTHR37984">
    <property type="entry name" value="PROTEIN CBG26694"/>
    <property type="match status" value="1"/>
</dbReference>
<dbReference type="FunFam" id="3.30.70.270:FF:000020">
    <property type="entry name" value="Transposon Tf2-6 polyprotein-like Protein"/>
    <property type="match status" value="1"/>
</dbReference>
<evidence type="ECO:0000256" key="9">
    <source>
        <dbReference type="ARBA" id="ARBA00022918"/>
    </source>
</evidence>
<dbReference type="InterPro" id="IPR043128">
    <property type="entry name" value="Rev_trsase/Diguanyl_cyclase"/>
</dbReference>
<evidence type="ECO:0000256" key="6">
    <source>
        <dbReference type="ARBA" id="ARBA00022722"/>
    </source>
</evidence>
<evidence type="ECO:0000256" key="8">
    <source>
        <dbReference type="ARBA" id="ARBA00022801"/>
    </source>
</evidence>
<dbReference type="Gene3D" id="3.30.70.270">
    <property type="match status" value="2"/>
</dbReference>
<feature type="domain" description="Reverse transcriptase" evidence="10">
    <location>
        <begin position="93"/>
        <end position="272"/>
    </location>
</feature>
<dbReference type="FunFam" id="3.10.20.370:FF:000001">
    <property type="entry name" value="Retrovirus-related Pol polyprotein from transposon 17.6-like protein"/>
    <property type="match status" value="1"/>
</dbReference>
<dbReference type="InterPro" id="IPR043502">
    <property type="entry name" value="DNA/RNA_pol_sf"/>
</dbReference>
<evidence type="ECO:0000256" key="1">
    <source>
        <dbReference type="ARBA" id="ARBA00010879"/>
    </source>
</evidence>
<evidence type="ECO:0000313" key="11">
    <source>
        <dbReference type="EMBL" id="KAL0148879.1"/>
    </source>
</evidence>
<name>A0ABD0MGE0_CIRMR</name>
<keyword evidence="3" id="KW-0645">Protease</keyword>
<dbReference type="Pfam" id="PF17917">
    <property type="entry name" value="RT_RNaseH"/>
    <property type="match status" value="1"/>
</dbReference>
<evidence type="ECO:0000256" key="2">
    <source>
        <dbReference type="ARBA" id="ARBA00012180"/>
    </source>
</evidence>
<evidence type="ECO:0000313" key="12">
    <source>
        <dbReference type="Proteomes" id="UP001529510"/>
    </source>
</evidence>
<comment type="caution">
    <text evidence="11">The sequence shown here is derived from an EMBL/GenBank/DDBJ whole genome shotgun (WGS) entry which is preliminary data.</text>
</comment>
<dbReference type="EMBL" id="JAMKFB020000601">
    <property type="protein sequence ID" value="KAL0148879.1"/>
    <property type="molecule type" value="Genomic_DNA"/>
</dbReference>
<dbReference type="PROSITE" id="PS50878">
    <property type="entry name" value="RT_POL"/>
    <property type="match status" value="1"/>
</dbReference>
<reference evidence="11 12" key="1">
    <citation type="submission" date="2024-05" db="EMBL/GenBank/DDBJ databases">
        <title>Genome sequencing and assembly of Indian major carp, Cirrhinus mrigala (Hamilton, 1822).</title>
        <authorList>
            <person name="Mohindra V."/>
            <person name="Chowdhury L.M."/>
            <person name="Lal K."/>
            <person name="Jena J.K."/>
        </authorList>
    </citation>
    <scope>NUCLEOTIDE SEQUENCE [LARGE SCALE GENOMIC DNA]</scope>
    <source>
        <strain evidence="11">CM1030</strain>
        <tissue evidence="11">Blood</tissue>
    </source>
</reference>
<dbReference type="CDD" id="cd01647">
    <property type="entry name" value="RT_LTR"/>
    <property type="match status" value="1"/>
</dbReference>
<sequence>MAIPDADTSLTISEADRHLIVEDAMHAETTPEIQAQLEDLMLEWPTVCTQNLGRSNVIRHQIITTDQQPVRKKPYKVSTYKNDLIEGQVKELLEKKIIQPSTSPWASPVVVVDKKDGNMRLCVDYRGLNAKTHLDAYPMPQIVDILESIRGAKVFSTLDLKSGYWQMEMEQSSVEKTAFCTASGLYEFLCLPFGLKNSAASFQRLMEQVLREHKNKFCMVYIDDIVIYSSSISAHIQHLQKVFACLQKAGLSLNLKKCNFIKPSLTFLGRVISADGVKTDPEKILAVQSFPVPTSVKEVQRFLGLANWYHRFIKNFSEKSALLHTLKKKGAKWIWSEDCQQAFEMIKQDLISAPVLISPDFNRAFKVQTDVSEYGLGAVLTQEDEGQERVVAYASRLLRGAEGAYSTSEKECLAVVWAVEKWRHYLEGKPFEVVTDHAALVWAFQHPKPSSRLVRWTIRLQGFHFIVRYRKGQCNVVPDAL</sequence>
<keyword evidence="5" id="KW-0548">Nucleotidyltransferase</keyword>
<dbReference type="Pfam" id="PF00078">
    <property type="entry name" value="RVT_1"/>
    <property type="match status" value="1"/>
</dbReference>
<proteinExistence type="inferred from homology"/>
<keyword evidence="9" id="KW-0695">RNA-directed DNA polymerase</keyword>
<evidence type="ECO:0000256" key="5">
    <source>
        <dbReference type="ARBA" id="ARBA00022695"/>
    </source>
</evidence>
<dbReference type="Proteomes" id="UP001529510">
    <property type="component" value="Unassembled WGS sequence"/>
</dbReference>
<keyword evidence="6" id="KW-0540">Nuclease</keyword>
<dbReference type="InterPro" id="IPR041373">
    <property type="entry name" value="RT_RNaseH"/>
</dbReference>
<dbReference type="EC" id="3.1.26.4" evidence="2"/>
<gene>
    <name evidence="11" type="ORF">M9458_055888</name>
</gene>
<keyword evidence="12" id="KW-1185">Reference proteome</keyword>
<dbReference type="GO" id="GO:0006508">
    <property type="term" value="P:proteolysis"/>
    <property type="evidence" value="ECO:0007669"/>
    <property type="project" value="UniProtKB-KW"/>
</dbReference>
<keyword evidence="8" id="KW-0378">Hydrolase</keyword>
<dbReference type="InterPro" id="IPR050951">
    <property type="entry name" value="Retrovirus_Pol_polyprotein"/>
</dbReference>
<dbReference type="CDD" id="cd09274">
    <property type="entry name" value="RNase_HI_RT_Ty3"/>
    <property type="match status" value="1"/>
</dbReference>
<keyword evidence="7" id="KW-0255">Endonuclease</keyword>
<dbReference type="PANTHER" id="PTHR37984:SF5">
    <property type="entry name" value="PROTEIN NYNRIN-LIKE"/>
    <property type="match status" value="1"/>
</dbReference>
<evidence type="ECO:0000256" key="3">
    <source>
        <dbReference type="ARBA" id="ARBA00022670"/>
    </source>
</evidence>
<comment type="similarity">
    <text evidence="1">Belongs to the beta type-B retroviral polymerase family. HERV class-II K(HML-2) pol subfamily.</text>
</comment>
<evidence type="ECO:0000256" key="7">
    <source>
        <dbReference type="ARBA" id="ARBA00022759"/>
    </source>
</evidence>
<feature type="non-terminal residue" evidence="11">
    <location>
        <position position="481"/>
    </location>
</feature>
<dbReference type="GO" id="GO:0008233">
    <property type="term" value="F:peptidase activity"/>
    <property type="evidence" value="ECO:0007669"/>
    <property type="project" value="UniProtKB-KW"/>
</dbReference>
<evidence type="ECO:0000256" key="4">
    <source>
        <dbReference type="ARBA" id="ARBA00022679"/>
    </source>
</evidence>
<dbReference type="GO" id="GO:0003964">
    <property type="term" value="F:RNA-directed DNA polymerase activity"/>
    <property type="evidence" value="ECO:0007669"/>
    <property type="project" value="UniProtKB-KW"/>
</dbReference>
<dbReference type="GO" id="GO:0004523">
    <property type="term" value="F:RNA-DNA hybrid ribonuclease activity"/>
    <property type="evidence" value="ECO:0007669"/>
    <property type="project" value="UniProtKB-EC"/>
</dbReference>
<dbReference type="SUPFAM" id="SSF56672">
    <property type="entry name" value="DNA/RNA polymerases"/>
    <property type="match status" value="1"/>
</dbReference>
<accession>A0ABD0MGE0</accession>
<dbReference type="FunFam" id="3.10.10.10:FF:000007">
    <property type="entry name" value="Retrovirus-related Pol polyprotein from transposon 17.6-like Protein"/>
    <property type="match status" value="1"/>
</dbReference>
<keyword evidence="4" id="KW-0808">Transferase</keyword>
<dbReference type="InterPro" id="IPR000477">
    <property type="entry name" value="RT_dom"/>
</dbReference>